<evidence type="ECO:0000313" key="2">
    <source>
        <dbReference type="EMBL" id="PST38257.1"/>
    </source>
</evidence>
<evidence type="ECO:0000256" key="1">
    <source>
        <dbReference type="SAM" id="SignalP"/>
    </source>
</evidence>
<feature type="chain" id="PRO_5039106437" evidence="1">
    <location>
        <begin position="27"/>
        <end position="135"/>
    </location>
</feature>
<proteinExistence type="predicted"/>
<dbReference type="EMBL" id="PYLP01000016">
    <property type="protein sequence ID" value="PST38257.1"/>
    <property type="molecule type" value="Genomic_DNA"/>
</dbReference>
<gene>
    <name evidence="2" type="ORF">C7U55_10520</name>
</gene>
<feature type="signal peptide" evidence="1">
    <location>
        <begin position="1"/>
        <end position="26"/>
    </location>
</feature>
<keyword evidence="3" id="KW-1185">Reference proteome</keyword>
<name>A0A2T3FSK2_9FIRM</name>
<sequence length="135" mass="14872">MKKIITTITLSFVMCLMFLGSTSALSWSSSESLTVPSWGAMSSPTSASKNKTKTCSYGYIEKTVDNSTFAKYGDFYKGGRISKSYYQIYLNNQTRIHYTDANAKKTISSVKARVCGSNYEPSAGTRISIKFSADN</sequence>
<dbReference type="GeneID" id="77471521"/>
<reference evidence="3" key="1">
    <citation type="submission" date="2018-03" db="EMBL/GenBank/DDBJ databases">
        <title>Lachnoclostridium SNUG30370 gen.nov., sp.nov., isolated from human faeces.</title>
        <authorList>
            <person name="Seo B."/>
            <person name="Jeon K."/>
            <person name="Ko G."/>
        </authorList>
    </citation>
    <scope>NUCLEOTIDE SEQUENCE [LARGE SCALE GENOMIC DNA]</scope>
    <source>
        <strain evidence="3">SNUG30370</strain>
    </source>
</reference>
<evidence type="ECO:0000313" key="3">
    <source>
        <dbReference type="Proteomes" id="UP000241201"/>
    </source>
</evidence>
<comment type="caution">
    <text evidence="2">The sequence shown here is derived from an EMBL/GenBank/DDBJ whole genome shotgun (WGS) entry which is preliminary data.</text>
</comment>
<dbReference type="RefSeq" id="WP_106988532.1">
    <property type="nucleotide sequence ID" value="NZ_PYLP01000016.1"/>
</dbReference>
<accession>A0A2T3FSK2</accession>
<protein>
    <submittedName>
        <fullName evidence="2">Uncharacterized protein</fullName>
    </submittedName>
</protein>
<organism evidence="2 3">
    <name type="scientific">Faecalibacillus faecis</name>
    <dbReference type="NCBI Taxonomy" id="1982628"/>
    <lineage>
        <taxon>Bacteria</taxon>
        <taxon>Bacillati</taxon>
        <taxon>Bacillota</taxon>
        <taxon>Erysipelotrichia</taxon>
        <taxon>Erysipelotrichales</taxon>
        <taxon>Coprobacillaceae</taxon>
        <taxon>Faecalibacillus</taxon>
    </lineage>
</organism>
<dbReference type="AlphaFoldDB" id="A0A2T3FSK2"/>
<keyword evidence="1" id="KW-0732">Signal</keyword>
<dbReference type="Proteomes" id="UP000241201">
    <property type="component" value="Unassembled WGS sequence"/>
</dbReference>